<dbReference type="PROSITE" id="PS00972">
    <property type="entry name" value="USP_1"/>
    <property type="match status" value="1"/>
</dbReference>
<feature type="compositionally biased region" description="Basic and acidic residues" evidence="3">
    <location>
        <begin position="76"/>
        <end position="85"/>
    </location>
</feature>
<feature type="compositionally biased region" description="Low complexity" evidence="3">
    <location>
        <begin position="230"/>
        <end position="251"/>
    </location>
</feature>
<dbReference type="PANTHER" id="PTHR21646:SF23">
    <property type="entry name" value="UBIQUITIN CARBOXYL-TERMINAL HYDROLASE USP2"/>
    <property type="match status" value="1"/>
</dbReference>
<dbReference type="Gene3D" id="3.90.70.10">
    <property type="entry name" value="Cysteine proteinases"/>
    <property type="match status" value="1"/>
</dbReference>
<feature type="compositionally biased region" description="Basic and acidic residues" evidence="3">
    <location>
        <begin position="215"/>
        <end position="227"/>
    </location>
</feature>
<comment type="similarity">
    <text evidence="2">Belongs to the peptidase C19 family.</text>
</comment>
<feature type="compositionally biased region" description="Low complexity" evidence="3">
    <location>
        <begin position="51"/>
        <end position="65"/>
    </location>
</feature>
<dbReference type="CDD" id="cd02674">
    <property type="entry name" value="Peptidase_C19R"/>
    <property type="match status" value="1"/>
</dbReference>
<accession>A0A8J1XU28</accession>
<dbReference type="EC" id="3.4.19.12" evidence="2"/>
<sequence>MPGRIGVHSPLSTYDTKPHYGTSYTDTYSRPLSNSSSRSLSQSRVPDRGRYSSSFDSSSTLTRSRPLPAGPGPQDEYGRKYEFRPKSRNSSVSRIGPLKADHNSPIKTSSYNGTSDCALLNRPKRTNSVHNLSAEFERKLSTSKTSSVASSRKYNSIGDIKSRTRNYDSKVDDVYENSVPDGVTSPSRYLSRTSSYDYKSTRGSDRTSSLPPVTHTERGRARERISDDVTSTTSERISRRSSSTSAASISSQGYSSPRQSGSTWEQGGNAGMRNLGNTCFMNSVLQCLSNTKPLLEYCMQERHIMDINKTTSSLKGALINAFVSLLNSIWKSGESYVVPTSLKAQIQKFAPRFGGYNQQDAQELLIYVLEGLHQDVNRVTTKVKREIIDDKQLEGLNTYEQSRLYWRNYTKVDDSFIVDTFVGQLRSTLRCTECEHKSLTFDPFWELSVPLPKRGYSDVSLQDCFNLFTVEEMLEGDERPKCEKCKTRRKCGKSFSIQKFPQVLVVTLKRFSQERFMRSKLSTNVTFPVNNLDLTEYAADKSGGPFIYNLYGVSNHSGSTYSGHYTAYAKHPYNHQWQLFNDTRVSKVSERQVVSSEAYLLFYELTSSGTRSSRL</sequence>
<dbReference type="InterPro" id="IPR038765">
    <property type="entry name" value="Papain-like_cys_pep_sf"/>
</dbReference>
<organism evidence="4 5">
    <name type="scientific">Owenia fusiformis</name>
    <name type="common">Polychaete worm</name>
    <dbReference type="NCBI Taxonomy" id="6347"/>
    <lineage>
        <taxon>Eukaryota</taxon>
        <taxon>Metazoa</taxon>
        <taxon>Spiralia</taxon>
        <taxon>Lophotrochozoa</taxon>
        <taxon>Annelida</taxon>
        <taxon>Polychaeta</taxon>
        <taxon>Sedentaria</taxon>
        <taxon>Canalipalpata</taxon>
        <taxon>Sabellida</taxon>
        <taxon>Oweniida</taxon>
        <taxon>Oweniidae</taxon>
        <taxon>Owenia</taxon>
    </lineage>
</organism>
<feature type="compositionally biased region" description="Polar residues" evidence="3">
    <location>
        <begin position="105"/>
        <end position="115"/>
    </location>
</feature>
<dbReference type="InterPro" id="IPR028889">
    <property type="entry name" value="USP"/>
</dbReference>
<dbReference type="EMBL" id="CAIIXF020000010">
    <property type="protein sequence ID" value="CAH1796752.1"/>
    <property type="molecule type" value="Genomic_DNA"/>
</dbReference>
<dbReference type="PROSITE" id="PS00973">
    <property type="entry name" value="USP_2"/>
    <property type="match status" value="1"/>
</dbReference>
<dbReference type="InterPro" id="IPR001394">
    <property type="entry name" value="Peptidase_C19_UCH"/>
</dbReference>
<dbReference type="GO" id="GO:0004843">
    <property type="term" value="F:cysteine-type deubiquitinase activity"/>
    <property type="evidence" value="ECO:0007669"/>
    <property type="project" value="UniProtKB-UniRule"/>
</dbReference>
<keyword evidence="2" id="KW-0833">Ubl conjugation pathway</keyword>
<keyword evidence="2" id="KW-0788">Thiol protease</keyword>
<dbReference type="PROSITE" id="PS50235">
    <property type="entry name" value="USP_3"/>
    <property type="match status" value="1"/>
</dbReference>
<feature type="region of interest" description="Disordered" evidence="3">
    <location>
        <begin position="171"/>
        <end position="268"/>
    </location>
</feature>
<dbReference type="SUPFAM" id="SSF54001">
    <property type="entry name" value="Cysteine proteinases"/>
    <property type="match status" value="1"/>
</dbReference>
<dbReference type="OrthoDB" id="265306at2759"/>
<feature type="compositionally biased region" description="Polar residues" evidence="3">
    <location>
        <begin position="184"/>
        <end position="198"/>
    </location>
</feature>
<dbReference type="PANTHER" id="PTHR21646">
    <property type="entry name" value="UBIQUITIN CARBOXYL-TERMINAL HYDROLASE"/>
    <property type="match status" value="1"/>
</dbReference>
<dbReference type="Proteomes" id="UP000749559">
    <property type="component" value="Unassembled WGS sequence"/>
</dbReference>
<dbReference type="GO" id="GO:0006508">
    <property type="term" value="P:proteolysis"/>
    <property type="evidence" value="ECO:0007669"/>
    <property type="project" value="UniProtKB-KW"/>
</dbReference>
<comment type="catalytic activity">
    <reaction evidence="1 2">
        <text>Thiol-dependent hydrolysis of ester, thioester, amide, peptide and isopeptide bonds formed by the C-terminal Gly of ubiquitin (a 76-residue protein attached to proteins as an intracellular targeting signal).</text>
        <dbReference type="EC" id="3.4.19.12"/>
    </reaction>
</comment>
<proteinExistence type="inferred from homology"/>
<keyword evidence="5" id="KW-1185">Reference proteome</keyword>
<keyword evidence="2" id="KW-0378">Hydrolase</keyword>
<dbReference type="GO" id="GO:0016579">
    <property type="term" value="P:protein deubiquitination"/>
    <property type="evidence" value="ECO:0007669"/>
    <property type="project" value="InterPro"/>
</dbReference>
<dbReference type="InterPro" id="IPR050185">
    <property type="entry name" value="Ub_carboxyl-term_hydrolase"/>
</dbReference>
<dbReference type="AlphaFoldDB" id="A0A8J1XU28"/>
<feature type="region of interest" description="Disordered" evidence="3">
    <location>
        <begin position="1"/>
        <end position="123"/>
    </location>
</feature>
<evidence type="ECO:0000313" key="4">
    <source>
        <dbReference type="EMBL" id="CAH1796752.1"/>
    </source>
</evidence>
<protein>
    <recommendedName>
        <fullName evidence="2">Ubiquitin carboxyl-terminal hydrolase</fullName>
        <ecNumber evidence="2">3.4.19.12</ecNumber>
    </recommendedName>
</protein>
<feature type="compositionally biased region" description="Low complexity" evidence="3">
    <location>
        <begin position="29"/>
        <end position="44"/>
    </location>
</feature>
<name>A0A8J1XU28_OWEFU</name>
<keyword evidence="2" id="KW-0645">Protease</keyword>
<comment type="caution">
    <text evidence="4">The sequence shown here is derived from an EMBL/GenBank/DDBJ whole genome shotgun (WGS) entry which is preliminary data.</text>
</comment>
<feature type="compositionally biased region" description="Polar residues" evidence="3">
    <location>
        <begin position="252"/>
        <end position="266"/>
    </location>
</feature>
<dbReference type="FunFam" id="3.90.70.10:FF:000083">
    <property type="entry name" value="Uncharacterized protein, isoform B"/>
    <property type="match status" value="1"/>
</dbReference>
<dbReference type="Pfam" id="PF00443">
    <property type="entry name" value="UCH"/>
    <property type="match status" value="1"/>
</dbReference>
<evidence type="ECO:0000256" key="3">
    <source>
        <dbReference type="SAM" id="MobiDB-lite"/>
    </source>
</evidence>
<evidence type="ECO:0000313" key="5">
    <source>
        <dbReference type="Proteomes" id="UP000749559"/>
    </source>
</evidence>
<evidence type="ECO:0000256" key="1">
    <source>
        <dbReference type="ARBA" id="ARBA00000707"/>
    </source>
</evidence>
<gene>
    <name evidence="4" type="ORF">OFUS_LOCUS21128</name>
</gene>
<dbReference type="InterPro" id="IPR018200">
    <property type="entry name" value="USP_CS"/>
</dbReference>
<reference evidence="4" key="1">
    <citation type="submission" date="2022-03" db="EMBL/GenBank/DDBJ databases">
        <authorList>
            <person name="Martin C."/>
        </authorList>
    </citation>
    <scope>NUCLEOTIDE SEQUENCE</scope>
</reference>
<evidence type="ECO:0000256" key="2">
    <source>
        <dbReference type="RuleBase" id="RU366025"/>
    </source>
</evidence>